<accession>A0A0D9XX17</accession>
<evidence type="ECO:0000313" key="2">
    <source>
        <dbReference type="EnsemblPlants" id="LPERR12G03200.2"/>
    </source>
</evidence>
<feature type="domain" description="KIB1-4 beta-propeller" evidence="1">
    <location>
        <begin position="596"/>
        <end position="798"/>
    </location>
</feature>
<dbReference type="PANTHER" id="PTHR33110">
    <property type="entry name" value="F-BOX/KELCH-REPEAT PROTEIN-RELATED"/>
    <property type="match status" value="1"/>
</dbReference>
<dbReference type="Gramene" id="LPERR12G03200.2">
    <property type="protein sequence ID" value="LPERR12G03200.2"/>
    <property type="gene ID" value="LPERR12G03200"/>
</dbReference>
<dbReference type="Proteomes" id="UP000032180">
    <property type="component" value="Chromosome 12"/>
</dbReference>
<evidence type="ECO:0000313" key="3">
    <source>
        <dbReference type="Proteomes" id="UP000032180"/>
    </source>
</evidence>
<feature type="domain" description="KIB1-4 beta-propeller" evidence="1">
    <location>
        <begin position="16"/>
        <end position="242"/>
    </location>
</feature>
<sequence>MDIPCRFDQPISLAAFILSKIVVCSPELVVAAFVISNKIVSFRPGIDQSWTVLSGDGNDQGRNLYQGIAFYCGKLYALTSKEELLVQEINHDNRSNDKEAVLSRAEHAIINAGHMDDDFDRFVTQYLVISSSGKLLMFRCTTSYPSVLACTADVNNAIKFRVFEADLAGGKWIEVNNLDGQTIFLSQACSKAILCSSDNGDPRFKGNCIFFLGRDITVWWDQIRTSITSSVHQENGGIPVYGVYDLRTGATSLYSLGREHKRSILRWDLADGVVRPIAESNRVLSFYDGWLLDCNGVAGRSRFLIKNLLSNTTMDIPCRFDQPINTFNMLYDRHSIWPAALTLSKIVVCSPELVIAAVVNSNKIVYFRPVIDDQSWTVLSGDDDHGQRRRLYEDIAFYCGKLYALTSKEELLVHEINHDNRSNAKEAVLSRAEHAIISAGYMNYDFKRFVRQYLVISSSGKLLMFRCTTRYPSVLACTADVNNAIKFEVFEADLAGGKWIEVNNLDGQTIFLSQACSKSIPHSSDNGDPRFKGNCIFFLGRDITVWWDHIQINITSSMYQENEGIPGVYDLRTGATSLGSLGPEHRKSVLRWFFPIMSCDDYCRYILENPFSKATMGFPCHFDQPLNILGFTRIRYSIRPATLLFLKIVVRSPDLVATVRPNNKIISCRLGVDQSWVVFPSDDDDDDQKSKMYKDIILYRGKLFALTSKDDLLVHGISDNSTLYILCRACDIGARELESDDPWTGKLLMFRCTVSSMISRFSTGMKYCIKFNVFEADLEDGQWLEVKSLDGQVIFLSEAYGHS</sequence>
<dbReference type="AlphaFoldDB" id="A0A0D9XX17"/>
<keyword evidence="3" id="KW-1185">Reference proteome</keyword>
<proteinExistence type="predicted"/>
<reference evidence="2 3" key="1">
    <citation type="submission" date="2012-08" db="EMBL/GenBank/DDBJ databases">
        <title>Oryza genome evolution.</title>
        <authorList>
            <person name="Wing R.A."/>
        </authorList>
    </citation>
    <scope>NUCLEOTIDE SEQUENCE</scope>
</reference>
<dbReference type="EnsemblPlants" id="LPERR12G03200.2">
    <property type="protein sequence ID" value="LPERR12G03200.2"/>
    <property type="gene ID" value="LPERR12G03200"/>
</dbReference>
<dbReference type="PANTHER" id="PTHR33110:SF79">
    <property type="entry name" value="OS12G0155900 PROTEIN"/>
    <property type="match status" value="1"/>
</dbReference>
<name>A0A0D9XX17_9ORYZ</name>
<evidence type="ECO:0000259" key="1">
    <source>
        <dbReference type="Pfam" id="PF03478"/>
    </source>
</evidence>
<dbReference type="InterPro" id="IPR005174">
    <property type="entry name" value="KIB1-4_b-propeller"/>
</dbReference>
<reference evidence="2" key="3">
    <citation type="submission" date="2015-04" db="UniProtKB">
        <authorList>
            <consortium name="EnsemblPlants"/>
        </authorList>
    </citation>
    <scope>IDENTIFICATION</scope>
</reference>
<dbReference type="HOGENOM" id="CLU_350711_0_0_1"/>
<protein>
    <recommendedName>
        <fullName evidence="1">KIB1-4 beta-propeller domain-containing protein</fullName>
    </recommendedName>
</protein>
<dbReference type="Pfam" id="PF03478">
    <property type="entry name" value="Beta-prop_KIB1-4"/>
    <property type="match status" value="3"/>
</dbReference>
<reference evidence="3" key="2">
    <citation type="submission" date="2013-12" db="EMBL/GenBank/DDBJ databases">
        <authorList>
            <person name="Yu Y."/>
            <person name="Lee S."/>
            <person name="de Baynast K."/>
            <person name="Wissotski M."/>
            <person name="Liu L."/>
            <person name="Talag J."/>
            <person name="Goicoechea J."/>
            <person name="Angelova A."/>
            <person name="Jetty R."/>
            <person name="Kudrna D."/>
            <person name="Golser W."/>
            <person name="Rivera L."/>
            <person name="Zhang J."/>
            <person name="Wing R."/>
        </authorList>
    </citation>
    <scope>NUCLEOTIDE SEQUENCE</scope>
</reference>
<feature type="domain" description="KIB1-4 beta-propeller" evidence="1">
    <location>
        <begin position="262"/>
        <end position="570"/>
    </location>
</feature>
<organism evidence="2 3">
    <name type="scientific">Leersia perrieri</name>
    <dbReference type="NCBI Taxonomy" id="77586"/>
    <lineage>
        <taxon>Eukaryota</taxon>
        <taxon>Viridiplantae</taxon>
        <taxon>Streptophyta</taxon>
        <taxon>Embryophyta</taxon>
        <taxon>Tracheophyta</taxon>
        <taxon>Spermatophyta</taxon>
        <taxon>Magnoliopsida</taxon>
        <taxon>Liliopsida</taxon>
        <taxon>Poales</taxon>
        <taxon>Poaceae</taxon>
        <taxon>BOP clade</taxon>
        <taxon>Oryzoideae</taxon>
        <taxon>Oryzeae</taxon>
        <taxon>Oryzinae</taxon>
        <taxon>Leersia</taxon>
    </lineage>
</organism>